<feature type="transmembrane region" description="Helical" evidence="8">
    <location>
        <begin position="301"/>
        <end position="321"/>
    </location>
</feature>
<dbReference type="Pfam" id="PF12698">
    <property type="entry name" value="ABC2_membrane_3"/>
    <property type="match status" value="1"/>
</dbReference>
<evidence type="ECO:0000313" key="10">
    <source>
        <dbReference type="EMBL" id="PAE87036.1"/>
    </source>
</evidence>
<dbReference type="RefSeq" id="WP_095327350.1">
    <property type="nucleotide sequence ID" value="NZ_BOQS01000001.1"/>
</dbReference>
<dbReference type="AlphaFoldDB" id="A0A268NU62"/>
<evidence type="ECO:0000256" key="2">
    <source>
        <dbReference type="ARBA" id="ARBA00007783"/>
    </source>
</evidence>
<evidence type="ECO:0000259" key="9">
    <source>
        <dbReference type="PROSITE" id="PS51012"/>
    </source>
</evidence>
<comment type="caution">
    <text evidence="10">The sequence shown here is derived from an EMBL/GenBank/DDBJ whole genome shotgun (WGS) entry which is preliminary data.</text>
</comment>
<feature type="transmembrane region" description="Helical" evidence="8">
    <location>
        <begin position="191"/>
        <end position="214"/>
    </location>
</feature>
<evidence type="ECO:0000256" key="3">
    <source>
        <dbReference type="ARBA" id="ARBA00022448"/>
    </source>
</evidence>
<sequence length="385" mass="42929">MIRLNSREKRFRFVRLQAIVRKEFIQIKKDPASLAIALVLPVLLLVLLGYAMNDDVESVHLSILDQSQTAESRELIDRLTSQGDFTVVSYEHNVSTLEHLLDKGDIHAGLVIPANYSKELTTNTAVVQFLIDGSDPTYAQEALFRSESLLLHYAHTVQAEQLIRSGTEVPNSPLKHETQVFYNPSMDSMEFNIPALIGLIMQEVTLILTAFALVREKEQGTIEQLIVTPIRPAELIIGKLVPYTIIGTLSFAFVLLAGVFWFDVAIAGDPFLLVLLSLLFLVATLAMGIFISTIAKNQLQAMYMSFAVILPSVILSGFVFPRESMPMLIQLLGGLIPLTYFLEILRGIFLKANSLQLLWPQSFVLLGFTVLLSVATIAKFKKHLQ</sequence>
<evidence type="ECO:0000256" key="4">
    <source>
        <dbReference type="ARBA" id="ARBA00022475"/>
    </source>
</evidence>
<evidence type="ECO:0000256" key="8">
    <source>
        <dbReference type="RuleBase" id="RU361157"/>
    </source>
</evidence>
<evidence type="ECO:0000313" key="11">
    <source>
        <dbReference type="Proteomes" id="UP000216207"/>
    </source>
</evidence>
<keyword evidence="4 8" id="KW-1003">Cell membrane</keyword>
<dbReference type="GO" id="GO:0140359">
    <property type="term" value="F:ABC-type transporter activity"/>
    <property type="evidence" value="ECO:0007669"/>
    <property type="project" value="InterPro"/>
</dbReference>
<evidence type="ECO:0000256" key="6">
    <source>
        <dbReference type="ARBA" id="ARBA00022989"/>
    </source>
</evidence>
<dbReference type="InterPro" id="IPR013525">
    <property type="entry name" value="ABC2_TM"/>
</dbReference>
<evidence type="ECO:0000256" key="7">
    <source>
        <dbReference type="ARBA" id="ARBA00023136"/>
    </source>
</evidence>
<dbReference type="PANTHER" id="PTHR30294:SF29">
    <property type="entry name" value="MULTIDRUG ABC TRANSPORTER PERMEASE YBHS-RELATED"/>
    <property type="match status" value="1"/>
</dbReference>
<dbReference type="PRINTS" id="PR00164">
    <property type="entry name" value="ABC2TRNSPORT"/>
</dbReference>
<dbReference type="Proteomes" id="UP000216207">
    <property type="component" value="Unassembled WGS sequence"/>
</dbReference>
<keyword evidence="5 8" id="KW-0812">Transmembrane</keyword>
<dbReference type="InterPro" id="IPR051449">
    <property type="entry name" value="ABC-2_transporter_component"/>
</dbReference>
<name>A0A268NU62_SHOCL</name>
<protein>
    <recommendedName>
        <fullName evidence="8">Transport permease protein</fullName>
    </recommendedName>
</protein>
<dbReference type="PANTHER" id="PTHR30294">
    <property type="entry name" value="MEMBRANE COMPONENT OF ABC TRANSPORTER YHHJ-RELATED"/>
    <property type="match status" value="1"/>
</dbReference>
<dbReference type="Gene3D" id="3.40.1710.10">
    <property type="entry name" value="abc type-2 transporter like domain"/>
    <property type="match status" value="1"/>
</dbReference>
<feature type="transmembrane region" description="Helical" evidence="8">
    <location>
        <begin position="240"/>
        <end position="262"/>
    </location>
</feature>
<feature type="transmembrane region" description="Helical" evidence="8">
    <location>
        <begin position="31"/>
        <end position="52"/>
    </location>
</feature>
<keyword evidence="6 8" id="KW-1133">Transmembrane helix</keyword>
<comment type="subcellular location">
    <subcellularLocation>
        <location evidence="1 8">Cell membrane</location>
        <topology evidence="1 8">Multi-pass membrane protein</topology>
    </subcellularLocation>
</comment>
<proteinExistence type="inferred from homology"/>
<feature type="domain" description="ABC transmembrane type-2" evidence="9">
    <location>
        <begin position="150"/>
        <end position="383"/>
    </location>
</feature>
<dbReference type="PROSITE" id="PS51012">
    <property type="entry name" value="ABC_TM2"/>
    <property type="match status" value="1"/>
</dbReference>
<reference evidence="10 11" key="1">
    <citation type="submission" date="2017-07" db="EMBL/GenBank/DDBJ databases">
        <title>Isolation and whole genome analysis of endospore-forming bacteria from heroin.</title>
        <authorList>
            <person name="Kalinowski J."/>
            <person name="Ahrens B."/>
            <person name="Al-Dilaimi A."/>
            <person name="Winkler A."/>
            <person name="Wibberg D."/>
            <person name="Schleenbecker U."/>
            <person name="Ruckert C."/>
            <person name="Wolfel R."/>
            <person name="Grass G."/>
        </authorList>
    </citation>
    <scope>NUCLEOTIDE SEQUENCE [LARGE SCALE GENOMIC DNA]</scope>
    <source>
        <strain evidence="10 11">7539</strain>
    </source>
</reference>
<organism evidence="10 11">
    <name type="scientific">Shouchella clausii</name>
    <name type="common">Alkalihalobacillus clausii</name>
    <dbReference type="NCBI Taxonomy" id="79880"/>
    <lineage>
        <taxon>Bacteria</taxon>
        <taxon>Bacillati</taxon>
        <taxon>Bacillota</taxon>
        <taxon>Bacilli</taxon>
        <taxon>Bacillales</taxon>
        <taxon>Bacillaceae</taxon>
        <taxon>Shouchella</taxon>
    </lineage>
</organism>
<evidence type="ECO:0000256" key="5">
    <source>
        <dbReference type="ARBA" id="ARBA00022692"/>
    </source>
</evidence>
<dbReference type="GO" id="GO:0043190">
    <property type="term" value="C:ATP-binding cassette (ABC) transporter complex"/>
    <property type="evidence" value="ECO:0007669"/>
    <property type="project" value="InterPro"/>
</dbReference>
<keyword evidence="3 8" id="KW-0813">Transport</keyword>
<dbReference type="InterPro" id="IPR047817">
    <property type="entry name" value="ABC2_TM_bact-type"/>
</dbReference>
<feature type="transmembrane region" description="Helical" evidence="8">
    <location>
        <begin position="357"/>
        <end position="378"/>
    </location>
</feature>
<evidence type="ECO:0000256" key="1">
    <source>
        <dbReference type="ARBA" id="ARBA00004651"/>
    </source>
</evidence>
<feature type="transmembrane region" description="Helical" evidence="8">
    <location>
        <begin position="327"/>
        <end position="345"/>
    </location>
</feature>
<dbReference type="InterPro" id="IPR000412">
    <property type="entry name" value="ABC_2_transport"/>
</dbReference>
<dbReference type="EMBL" id="NPCC01000043">
    <property type="protein sequence ID" value="PAE87036.1"/>
    <property type="molecule type" value="Genomic_DNA"/>
</dbReference>
<accession>A0A268NU62</accession>
<feature type="transmembrane region" description="Helical" evidence="8">
    <location>
        <begin position="274"/>
        <end position="294"/>
    </location>
</feature>
<comment type="similarity">
    <text evidence="2 8">Belongs to the ABC-2 integral membrane protein family.</text>
</comment>
<gene>
    <name evidence="10" type="ORF">CHH72_20555</name>
</gene>
<keyword evidence="7 8" id="KW-0472">Membrane</keyword>